<reference evidence="1" key="1">
    <citation type="journal article" date="2020" name="Nature">
        <title>Giant virus diversity and host interactions through global metagenomics.</title>
        <authorList>
            <person name="Schulz F."/>
            <person name="Roux S."/>
            <person name="Paez-Espino D."/>
            <person name="Jungbluth S."/>
            <person name="Walsh D.A."/>
            <person name="Denef V.J."/>
            <person name="McMahon K.D."/>
            <person name="Konstantinidis K.T."/>
            <person name="Eloe-Fadrosh E.A."/>
            <person name="Kyrpides N.C."/>
            <person name="Woyke T."/>
        </authorList>
    </citation>
    <scope>NUCLEOTIDE SEQUENCE</scope>
    <source>
        <strain evidence="1">GVMAG-M-3300023184-89</strain>
    </source>
</reference>
<dbReference type="GO" id="GO:0008146">
    <property type="term" value="F:sulfotransferase activity"/>
    <property type="evidence" value="ECO:0007669"/>
    <property type="project" value="InterPro"/>
</dbReference>
<evidence type="ECO:0000313" key="1">
    <source>
        <dbReference type="EMBL" id="QHT92820.1"/>
    </source>
</evidence>
<dbReference type="AlphaFoldDB" id="A0A6C0IJJ3"/>
<dbReference type="InterPro" id="IPR005331">
    <property type="entry name" value="Sulfotransferase"/>
</dbReference>
<sequence length="242" mass="29073">MIIDKNNKLIFIHIPKNSGTSVEFILDKHYGYNSSMYSRFITEYTSNIVKYLLYIKPHIFLYYFNPLLRCLQYFISNANYLYNSTYSNTSIIHYKASYMNNLLDNYDNFITFTIIRNPYSRAVSLFLYTHPVQLITLNNFILFLNKLINKELQTYTTFFDDQLSYILNENKQQIVTNILKFENLNYDWIEFSNKYDLDFPSLPKLNVSKGSNTIIQNLLNAETRDKIYLIYKEDFVYFNYEK</sequence>
<dbReference type="InterPro" id="IPR027417">
    <property type="entry name" value="P-loop_NTPase"/>
</dbReference>
<dbReference type="Gene3D" id="3.40.50.300">
    <property type="entry name" value="P-loop containing nucleotide triphosphate hydrolases"/>
    <property type="match status" value="1"/>
</dbReference>
<name>A0A6C0IJJ3_9ZZZZ</name>
<dbReference type="GO" id="GO:0016020">
    <property type="term" value="C:membrane"/>
    <property type="evidence" value="ECO:0007669"/>
    <property type="project" value="InterPro"/>
</dbReference>
<dbReference type="SUPFAM" id="SSF52540">
    <property type="entry name" value="P-loop containing nucleoside triphosphate hydrolases"/>
    <property type="match status" value="1"/>
</dbReference>
<dbReference type="EMBL" id="MN740194">
    <property type="protein sequence ID" value="QHT92820.1"/>
    <property type="molecule type" value="Genomic_DNA"/>
</dbReference>
<proteinExistence type="predicted"/>
<organism evidence="1">
    <name type="scientific">viral metagenome</name>
    <dbReference type="NCBI Taxonomy" id="1070528"/>
    <lineage>
        <taxon>unclassified sequences</taxon>
        <taxon>metagenomes</taxon>
        <taxon>organismal metagenomes</taxon>
    </lineage>
</organism>
<protein>
    <recommendedName>
        <fullName evidence="2">Sulfotransferase domain-containing protein</fullName>
    </recommendedName>
</protein>
<evidence type="ECO:0008006" key="2">
    <source>
        <dbReference type="Google" id="ProtNLM"/>
    </source>
</evidence>
<dbReference type="Pfam" id="PF03567">
    <property type="entry name" value="Sulfotransfer_2"/>
    <property type="match status" value="1"/>
</dbReference>
<accession>A0A6C0IJJ3</accession>